<dbReference type="OrthoDB" id="9791237at2"/>
<dbReference type="HOGENOM" id="CLU_000445_107_27_7"/>
<accession>A5G6Q0</accession>
<dbReference type="SMART" id="SM00283">
    <property type="entry name" value="MA"/>
    <property type="match status" value="1"/>
</dbReference>
<dbReference type="Gene3D" id="1.10.287.950">
    <property type="entry name" value="Methyl-accepting chemotaxis protein"/>
    <property type="match status" value="1"/>
</dbReference>
<dbReference type="STRING" id="351605.Gura_3311"/>
<evidence type="ECO:0000256" key="2">
    <source>
        <dbReference type="ARBA" id="ARBA00023224"/>
    </source>
</evidence>
<keyword evidence="2 4" id="KW-0807">Transducer</keyword>
<keyword evidence="5" id="KW-1133">Transmembrane helix</keyword>
<dbReference type="CDD" id="cd06225">
    <property type="entry name" value="HAMP"/>
    <property type="match status" value="1"/>
</dbReference>
<evidence type="ECO:0000259" key="7">
    <source>
        <dbReference type="PROSITE" id="PS50885"/>
    </source>
</evidence>
<evidence type="ECO:0000256" key="1">
    <source>
        <dbReference type="ARBA" id="ARBA00004370"/>
    </source>
</evidence>
<comment type="similarity">
    <text evidence="3">Belongs to the methyl-accepting chemotaxis (MCP) protein family.</text>
</comment>
<dbReference type="GO" id="GO:0007165">
    <property type="term" value="P:signal transduction"/>
    <property type="evidence" value="ECO:0007669"/>
    <property type="project" value="UniProtKB-KW"/>
</dbReference>
<evidence type="ECO:0000256" key="5">
    <source>
        <dbReference type="SAM" id="Phobius"/>
    </source>
</evidence>
<dbReference type="GO" id="GO:0016020">
    <property type="term" value="C:membrane"/>
    <property type="evidence" value="ECO:0007669"/>
    <property type="project" value="UniProtKB-SubCell"/>
</dbReference>
<dbReference type="EMBL" id="CP000698">
    <property type="protein sequence ID" value="ABQ27468.1"/>
    <property type="molecule type" value="Genomic_DNA"/>
</dbReference>
<dbReference type="Pfam" id="PF12729">
    <property type="entry name" value="4HB_MCP_1"/>
    <property type="match status" value="1"/>
</dbReference>
<evidence type="ECO:0000256" key="3">
    <source>
        <dbReference type="ARBA" id="ARBA00029447"/>
    </source>
</evidence>
<comment type="subcellular location">
    <subcellularLocation>
        <location evidence="1">Membrane</location>
    </subcellularLocation>
</comment>
<evidence type="ECO:0000256" key="4">
    <source>
        <dbReference type="PROSITE-ProRule" id="PRU00284"/>
    </source>
</evidence>
<dbReference type="FunFam" id="1.10.287.950:FF:000001">
    <property type="entry name" value="Methyl-accepting chemotaxis sensory transducer"/>
    <property type="match status" value="1"/>
</dbReference>
<name>A5G6Q0_GEOUR</name>
<dbReference type="PANTHER" id="PTHR32089:SF112">
    <property type="entry name" value="LYSOZYME-LIKE PROTEIN-RELATED"/>
    <property type="match status" value="1"/>
</dbReference>
<evidence type="ECO:0000313" key="9">
    <source>
        <dbReference type="Proteomes" id="UP000006695"/>
    </source>
</evidence>
<dbReference type="KEGG" id="gur:Gura_3311"/>
<dbReference type="RefSeq" id="WP_011940131.1">
    <property type="nucleotide sequence ID" value="NC_009483.1"/>
</dbReference>
<dbReference type="AlphaFoldDB" id="A5G6Q0"/>
<dbReference type="GO" id="GO:0004888">
    <property type="term" value="F:transmembrane signaling receptor activity"/>
    <property type="evidence" value="ECO:0007669"/>
    <property type="project" value="InterPro"/>
</dbReference>
<feature type="transmembrane region" description="Helical" evidence="5">
    <location>
        <begin position="12"/>
        <end position="34"/>
    </location>
</feature>
<dbReference type="Pfam" id="PF00015">
    <property type="entry name" value="MCPsignal"/>
    <property type="match status" value="1"/>
</dbReference>
<dbReference type="InterPro" id="IPR024478">
    <property type="entry name" value="HlyB_4HB_MCP"/>
</dbReference>
<dbReference type="InterPro" id="IPR004090">
    <property type="entry name" value="Chemotax_Me-accpt_rcpt"/>
</dbReference>
<dbReference type="SUPFAM" id="SSF58104">
    <property type="entry name" value="Methyl-accepting chemotaxis protein (MCP) signaling domain"/>
    <property type="match status" value="1"/>
</dbReference>
<dbReference type="InterPro" id="IPR004089">
    <property type="entry name" value="MCPsignal_dom"/>
</dbReference>
<protein>
    <submittedName>
        <fullName evidence="8">Methyl-accepting chemotaxis sensory transducer</fullName>
    </submittedName>
</protein>
<gene>
    <name evidence="8" type="ordered locus">Gura_3311</name>
</gene>
<dbReference type="PROSITE" id="PS50111">
    <property type="entry name" value="CHEMOTAXIS_TRANSDUC_2"/>
    <property type="match status" value="1"/>
</dbReference>
<reference evidence="8 9" key="1">
    <citation type="submission" date="2007-05" db="EMBL/GenBank/DDBJ databases">
        <title>Complete sequence of Geobacter uraniireducens Rf4.</title>
        <authorList>
            <consortium name="US DOE Joint Genome Institute"/>
            <person name="Copeland A."/>
            <person name="Lucas S."/>
            <person name="Lapidus A."/>
            <person name="Barry K."/>
            <person name="Detter J.C."/>
            <person name="Glavina del Rio T."/>
            <person name="Hammon N."/>
            <person name="Israni S."/>
            <person name="Dalin E."/>
            <person name="Tice H."/>
            <person name="Pitluck S."/>
            <person name="Chertkov O."/>
            <person name="Brettin T."/>
            <person name="Bruce D."/>
            <person name="Han C."/>
            <person name="Schmutz J."/>
            <person name="Larimer F."/>
            <person name="Land M."/>
            <person name="Hauser L."/>
            <person name="Kyrpides N."/>
            <person name="Mikhailova N."/>
            <person name="Shelobolina E."/>
            <person name="Aklujkar M."/>
            <person name="Lovley D."/>
            <person name="Richardson P."/>
        </authorList>
    </citation>
    <scope>NUCLEOTIDE SEQUENCE [LARGE SCALE GENOMIC DNA]</scope>
    <source>
        <strain evidence="8 9">Rf4</strain>
    </source>
</reference>
<dbReference type="CDD" id="cd11386">
    <property type="entry name" value="MCP_signal"/>
    <property type="match status" value="1"/>
</dbReference>
<dbReference type="Proteomes" id="UP000006695">
    <property type="component" value="Chromosome"/>
</dbReference>
<organism evidence="8 9">
    <name type="scientific">Geotalea uraniireducens (strain Rf4)</name>
    <name type="common">Geobacter uraniireducens</name>
    <dbReference type="NCBI Taxonomy" id="351605"/>
    <lineage>
        <taxon>Bacteria</taxon>
        <taxon>Pseudomonadati</taxon>
        <taxon>Thermodesulfobacteriota</taxon>
        <taxon>Desulfuromonadia</taxon>
        <taxon>Geobacterales</taxon>
        <taxon>Geobacteraceae</taxon>
        <taxon>Geotalea</taxon>
    </lineage>
</organism>
<proteinExistence type="inferred from homology"/>
<dbReference type="GO" id="GO:0006935">
    <property type="term" value="P:chemotaxis"/>
    <property type="evidence" value="ECO:0007669"/>
    <property type="project" value="InterPro"/>
</dbReference>
<keyword evidence="5" id="KW-0812">Transmembrane</keyword>
<dbReference type="SMART" id="SM00304">
    <property type="entry name" value="HAMP"/>
    <property type="match status" value="1"/>
</dbReference>
<evidence type="ECO:0000259" key="6">
    <source>
        <dbReference type="PROSITE" id="PS50111"/>
    </source>
</evidence>
<dbReference type="InterPro" id="IPR003660">
    <property type="entry name" value="HAMP_dom"/>
</dbReference>
<feature type="domain" description="Methyl-accepting transducer" evidence="6">
    <location>
        <begin position="274"/>
        <end position="510"/>
    </location>
</feature>
<dbReference type="Pfam" id="PF00672">
    <property type="entry name" value="HAMP"/>
    <property type="match status" value="1"/>
</dbReference>
<dbReference type="PRINTS" id="PR00260">
    <property type="entry name" value="CHEMTRNSDUCR"/>
</dbReference>
<evidence type="ECO:0000313" key="8">
    <source>
        <dbReference type="EMBL" id="ABQ27468.1"/>
    </source>
</evidence>
<dbReference type="PANTHER" id="PTHR32089">
    <property type="entry name" value="METHYL-ACCEPTING CHEMOTAXIS PROTEIN MCPB"/>
    <property type="match status" value="1"/>
</dbReference>
<feature type="transmembrane region" description="Helical" evidence="5">
    <location>
        <begin position="194"/>
        <end position="213"/>
    </location>
</feature>
<sequence length="547" mass="58701">MGLKSLKIGTRLSLGFGLVLLLLIMTGAVGYWGTGKIAGTTLSMIETESKAGEYFARARANVLFLRTFEKDVFINMGDAEKQADYEKKWDEKRERLEMWFSELEKMKLPEKDKETVRNIRAEMGKYVNGFKGVTAMIREGKIKTTQEANQAIGPYKDAARSMESLTSDASKASFEKMRVKEKEITLINQRMGRALLTLTFAAIVFAILVTFLIRRSIVTPIRTMNTMLDDIASGEGDLTKRLDVSSTDELGQMGGAFNTFIEKLHGIISQVAQSTVQVAAAASQLYSSSVQMATGAEEVAAQSGTVATASEEMAATSTEIAQNCTYAAEGAKQANGSAMTGAAVVETTVDVMGRIAERVRESAQTVGSLGERSDQIGAIIGTIEDIADQTNLLALNAAIEAARAGEQGRGFAVVADEVRALAERTTKATREIGTMIKAIQGETKGAVTAMEDGVREVEKGTAEAARSGDAIQDILNQINAVSMQVNQIATAAEEQTATTCEINNNMQQITEVVYETAKGAQESATAASQLASLAEGLHRLVGQFKLA</sequence>
<feature type="domain" description="HAMP" evidence="7">
    <location>
        <begin position="215"/>
        <end position="269"/>
    </location>
</feature>
<keyword evidence="9" id="KW-1185">Reference proteome</keyword>
<dbReference type="PROSITE" id="PS50885">
    <property type="entry name" value="HAMP"/>
    <property type="match status" value="1"/>
</dbReference>
<keyword evidence="5" id="KW-0472">Membrane</keyword>